<gene>
    <name evidence="5" type="ORF">G3T36_06815</name>
</gene>
<keyword evidence="6" id="KW-1185">Reference proteome</keyword>
<proteinExistence type="predicted"/>
<dbReference type="InterPro" id="IPR036388">
    <property type="entry name" value="WH-like_DNA-bd_sf"/>
</dbReference>
<dbReference type="Pfam" id="PF00392">
    <property type="entry name" value="GntR"/>
    <property type="match status" value="1"/>
</dbReference>
<dbReference type="Proteomes" id="UP000474967">
    <property type="component" value="Unassembled WGS sequence"/>
</dbReference>
<keyword evidence="2" id="KW-0238">DNA-binding</keyword>
<comment type="caution">
    <text evidence="5">The sequence shown here is derived from an EMBL/GenBank/DDBJ whole genome shotgun (WGS) entry which is preliminary data.</text>
</comment>
<evidence type="ECO:0000256" key="1">
    <source>
        <dbReference type="ARBA" id="ARBA00023015"/>
    </source>
</evidence>
<sequence length="120" mass="12900">MTFRIDDESGVPPFEQVKHQVIEKMRSGELPAGAKLPTVRHLADELGLAANTVARAYRELEQAEVIETRGRNGSYIAASGDGTTRQVQLAAAAFADTVRELDADPELALDLAAAALRVAR</sequence>
<feature type="domain" description="HTH gntR-type" evidence="4">
    <location>
        <begin position="11"/>
        <end position="79"/>
    </location>
</feature>
<dbReference type="GO" id="GO:0003700">
    <property type="term" value="F:DNA-binding transcription factor activity"/>
    <property type="evidence" value="ECO:0007669"/>
    <property type="project" value="InterPro"/>
</dbReference>
<reference evidence="5 6" key="1">
    <citation type="journal article" date="2014" name="J. Microbiol.">
        <title>Diaminobutyricibacter tongyongensis gen. nov., sp. nov. and Homoserinibacter gongjuensis gen. nov., sp. nov. belong to the family Microbacteriaceae.</title>
        <authorList>
            <person name="Kim S.J."/>
            <person name="Ahn J.H."/>
            <person name="Weon H.Y."/>
            <person name="Hamada M."/>
            <person name="Suzuki K."/>
            <person name="Kwon S.W."/>
        </authorList>
    </citation>
    <scope>NUCLEOTIDE SEQUENCE [LARGE SCALE GENOMIC DNA]</scope>
    <source>
        <strain evidence="5 6">NBRC 108724</strain>
    </source>
</reference>
<dbReference type="InterPro" id="IPR036390">
    <property type="entry name" value="WH_DNA-bd_sf"/>
</dbReference>
<accession>A0A6L9XVX7</accession>
<dbReference type="PANTHER" id="PTHR38445:SF9">
    <property type="entry name" value="HTH-TYPE TRANSCRIPTIONAL REPRESSOR YTRA"/>
    <property type="match status" value="1"/>
</dbReference>
<dbReference type="SMART" id="SM00345">
    <property type="entry name" value="HTH_GNTR"/>
    <property type="match status" value="1"/>
</dbReference>
<dbReference type="CDD" id="cd07377">
    <property type="entry name" value="WHTH_GntR"/>
    <property type="match status" value="1"/>
</dbReference>
<dbReference type="Gene3D" id="1.10.10.10">
    <property type="entry name" value="Winged helix-like DNA-binding domain superfamily/Winged helix DNA-binding domain"/>
    <property type="match status" value="1"/>
</dbReference>
<protein>
    <submittedName>
        <fullName evidence="5">GntR family transcriptional regulator</fullName>
    </submittedName>
</protein>
<dbReference type="RefSeq" id="WP_163288777.1">
    <property type="nucleotide sequence ID" value="NZ_JAAGWY010000001.1"/>
</dbReference>
<dbReference type="GO" id="GO:0003677">
    <property type="term" value="F:DNA binding"/>
    <property type="evidence" value="ECO:0007669"/>
    <property type="project" value="UniProtKB-KW"/>
</dbReference>
<dbReference type="PANTHER" id="PTHR38445">
    <property type="entry name" value="HTH-TYPE TRANSCRIPTIONAL REPRESSOR YTRA"/>
    <property type="match status" value="1"/>
</dbReference>
<keyword evidence="3" id="KW-0804">Transcription</keyword>
<dbReference type="EMBL" id="JAAGWY010000001">
    <property type="protein sequence ID" value="NEN05581.1"/>
    <property type="molecule type" value="Genomic_DNA"/>
</dbReference>
<evidence type="ECO:0000259" key="4">
    <source>
        <dbReference type="PROSITE" id="PS50949"/>
    </source>
</evidence>
<organism evidence="5 6">
    <name type="scientific">Leifsonia tongyongensis</name>
    <dbReference type="NCBI Taxonomy" id="1268043"/>
    <lineage>
        <taxon>Bacteria</taxon>
        <taxon>Bacillati</taxon>
        <taxon>Actinomycetota</taxon>
        <taxon>Actinomycetes</taxon>
        <taxon>Micrococcales</taxon>
        <taxon>Microbacteriaceae</taxon>
        <taxon>Leifsonia</taxon>
    </lineage>
</organism>
<dbReference type="AlphaFoldDB" id="A0A6L9XVX7"/>
<name>A0A6L9XVX7_9MICO</name>
<dbReference type="SUPFAM" id="SSF46785">
    <property type="entry name" value="Winged helix' DNA-binding domain"/>
    <property type="match status" value="1"/>
</dbReference>
<dbReference type="InterPro" id="IPR000524">
    <property type="entry name" value="Tscrpt_reg_HTH_GntR"/>
</dbReference>
<keyword evidence="1" id="KW-0805">Transcription regulation</keyword>
<evidence type="ECO:0000313" key="5">
    <source>
        <dbReference type="EMBL" id="NEN05581.1"/>
    </source>
</evidence>
<evidence type="ECO:0000313" key="6">
    <source>
        <dbReference type="Proteomes" id="UP000474967"/>
    </source>
</evidence>
<evidence type="ECO:0000256" key="3">
    <source>
        <dbReference type="ARBA" id="ARBA00023163"/>
    </source>
</evidence>
<evidence type="ECO:0000256" key="2">
    <source>
        <dbReference type="ARBA" id="ARBA00023125"/>
    </source>
</evidence>
<dbReference type="PROSITE" id="PS50949">
    <property type="entry name" value="HTH_GNTR"/>
    <property type="match status" value="1"/>
</dbReference>